<evidence type="ECO:0000313" key="1">
    <source>
        <dbReference type="EMBL" id="MCQ8230190.1"/>
    </source>
</evidence>
<accession>A0ABT1VRM9</accession>
<proteinExistence type="predicted"/>
<evidence type="ECO:0000313" key="3">
    <source>
        <dbReference type="Proteomes" id="UP001300015"/>
    </source>
</evidence>
<dbReference type="RefSeq" id="WP_256698900.1">
    <property type="nucleotide sequence ID" value="NZ_JANIES010000002.1"/>
</dbReference>
<reference evidence="2 3" key="1">
    <citation type="submission" date="2022-07" db="EMBL/GenBank/DDBJ databases">
        <title>Pantoea trifolii sp. nov. isolated from root nodules of Trifolium rubens.</title>
        <authorList>
            <person name="Kalita M."/>
            <person name="Wdowiak-Wrobel S."/>
            <person name="Marek-Kozaczuk M."/>
            <person name="Palusinska-Szysz M."/>
            <person name="Sokolowski W."/>
            <person name="Coutinho T."/>
            <person name="Hlahane L."/>
        </authorList>
    </citation>
    <scope>NUCLEOTIDE SEQUENCE [LARGE SCALE GENOMIC DNA]</scope>
    <source>
        <strain evidence="2 3">MMK2</strain>
    </source>
</reference>
<dbReference type="EMBL" id="JANIET010000002">
    <property type="protein sequence ID" value="MCQ8230198.1"/>
    <property type="molecule type" value="Genomic_DNA"/>
</dbReference>
<protein>
    <submittedName>
        <fullName evidence="2">Uncharacterized protein</fullName>
    </submittedName>
</protein>
<name>A0ABT1VRM9_9GAMM</name>
<comment type="caution">
    <text evidence="2">The sequence shown here is derived from an EMBL/GenBank/DDBJ whole genome shotgun (WGS) entry which is preliminary data.</text>
</comment>
<dbReference type="Proteomes" id="UP001300015">
    <property type="component" value="Unassembled WGS sequence"/>
</dbReference>
<sequence length="124" mass="14213">MKKKTDEFISFVIDRNEFLKNDVKKCLEYWMPDAPAPILLFSLVGKSIVKHLSFFNENEKLSLFQHIELGMTSDNEELAIAVATGLVEALVTASDANESVWKEIEYYLQVESKKHALAWKNFGQ</sequence>
<evidence type="ECO:0000313" key="2">
    <source>
        <dbReference type="EMBL" id="MCQ8230198.1"/>
    </source>
</evidence>
<organism evidence="2 3">
    <name type="scientific">Pantoea trifolii</name>
    <dbReference type="NCBI Taxonomy" id="2968030"/>
    <lineage>
        <taxon>Bacteria</taxon>
        <taxon>Pseudomonadati</taxon>
        <taxon>Pseudomonadota</taxon>
        <taxon>Gammaproteobacteria</taxon>
        <taxon>Enterobacterales</taxon>
        <taxon>Erwiniaceae</taxon>
        <taxon>Pantoea</taxon>
    </lineage>
</organism>
<gene>
    <name evidence="1" type="ORF">NQH49_22260</name>
    <name evidence="2" type="ORF">NQH49_22305</name>
</gene>
<keyword evidence="3" id="KW-1185">Reference proteome</keyword>
<dbReference type="EMBL" id="JANIET010000002">
    <property type="protein sequence ID" value="MCQ8230190.1"/>
    <property type="molecule type" value="Genomic_DNA"/>
</dbReference>